<reference evidence="2 3" key="1">
    <citation type="submission" date="2014-04" db="EMBL/GenBank/DDBJ databases">
        <authorList>
            <consortium name="DOE Joint Genome Institute"/>
            <person name="Kuo A."/>
            <person name="Kohler A."/>
            <person name="Costa M.D."/>
            <person name="Nagy L.G."/>
            <person name="Floudas D."/>
            <person name="Copeland A."/>
            <person name="Barry K.W."/>
            <person name="Cichocki N."/>
            <person name="Veneault-Fourrey C."/>
            <person name="LaButti K."/>
            <person name="Lindquist E.A."/>
            <person name="Lipzen A."/>
            <person name="Lundell T."/>
            <person name="Morin E."/>
            <person name="Murat C."/>
            <person name="Sun H."/>
            <person name="Tunlid A."/>
            <person name="Henrissat B."/>
            <person name="Grigoriev I.V."/>
            <person name="Hibbett D.S."/>
            <person name="Martin F."/>
            <person name="Nordberg H.P."/>
            <person name="Cantor M.N."/>
            <person name="Hua S.X."/>
        </authorList>
    </citation>
    <scope>NUCLEOTIDE SEQUENCE [LARGE SCALE GENOMIC DNA]</scope>
    <source>
        <strain evidence="2 3">Marx 270</strain>
    </source>
</reference>
<dbReference type="InParanoid" id="A0A0C3IY34"/>
<name>A0A0C3IY34_PISTI</name>
<proteinExistence type="predicted"/>
<gene>
    <name evidence="2" type="ORF">M404DRAFT_149339</name>
</gene>
<dbReference type="OrthoDB" id="2677298at2759"/>
<dbReference type="Proteomes" id="UP000054217">
    <property type="component" value="Unassembled WGS sequence"/>
</dbReference>
<organism evidence="2 3">
    <name type="scientific">Pisolithus tinctorius Marx 270</name>
    <dbReference type="NCBI Taxonomy" id="870435"/>
    <lineage>
        <taxon>Eukaryota</taxon>
        <taxon>Fungi</taxon>
        <taxon>Dikarya</taxon>
        <taxon>Basidiomycota</taxon>
        <taxon>Agaricomycotina</taxon>
        <taxon>Agaricomycetes</taxon>
        <taxon>Agaricomycetidae</taxon>
        <taxon>Boletales</taxon>
        <taxon>Sclerodermatineae</taxon>
        <taxon>Pisolithaceae</taxon>
        <taxon>Pisolithus</taxon>
    </lineage>
</organism>
<keyword evidence="3" id="KW-1185">Reference proteome</keyword>
<reference evidence="3" key="2">
    <citation type="submission" date="2015-01" db="EMBL/GenBank/DDBJ databases">
        <title>Evolutionary Origins and Diversification of the Mycorrhizal Mutualists.</title>
        <authorList>
            <consortium name="DOE Joint Genome Institute"/>
            <consortium name="Mycorrhizal Genomics Consortium"/>
            <person name="Kohler A."/>
            <person name="Kuo A."/>
            <person name="Nagy L.G."/>
            <person name="Floudas D."/>
            <person name="Copeland A."/>
            <person name="Barry K.W."/>
            <person name="Cichocki N."/>
            <person name="Veneault-Fourrey C."/>
            <person name="LaButti K."/>
            <person name="Lindquist E.A."/>
            <person name="Lipzen A."/>
            <person name="Lundell T."/>
            <person name="Morin E."/>
            <person name="Murat C."/>
            <person name="Riley R."/>
            <person name="Ohm R."/>
            <person name="Sun H."/>
            <person name="Tunlid A."/>
            <person name="Henrissat B."/>
            <person name="Grigoriev I.V."/>
            <person name="Hibbett D.S."/>
            <person name="Martin F."/>
        </authorList>
    </citation>
    <scope>NUCLEOTIDE SEQUENCE [LARGE SCALE GENOMIC DNA]</scope>
    <source>
        <strain evidence="3">Marx 270</strain>
    </source>
</reference>
<dbReference type="HOGENOM" id="CLU_018737_1_0_1"/>
<evidence type="ECO:0000313" key="3">
    <source>
        <dbReference type="Proteomes" id="UP000054217"/>
    </source>
</evidence>
<protein>
    <submittedName>
        <fullName evidence="2">Uncharacterized protein</fullName>
    </submittedName>
</protein>
<accession>A0A0C3IY34</accession>
<evidence type="ECO:0000313" key="2">
    <source>
        <dbReference type="EMBL" id="KIO01738.1"/>
    </source>
</evidence>
<feature type="region of interest" description="Disordered" evidence="1">
    <location>
        <begin position="271"/>
        <end position="295"/>
    </location>
</feature>
<dbReference type="AlphaFoldDB" id="A0A0C3IY34"/>
<sequence>MFCSVCWAWTHTSSALPNPWYIHQSISAAQLQASVNPPAVVAMSNAAPNLSNLAMLMPPPPTPTAHHNSKFSPAGPSVQVPSAWQNIPQPANPPANAASGHMIALPPGSTGYSAQHVHYAAQCERWAHMAHNPPPAETISLEIWAVFKAGGKKKNLRANNIGSICEGLKDIDMLGTVHELSAIALGILVPRIKDYCPQFPWQEEEFFIHDSKWVDLSRHSSPTAYFYGDCLHDSNWKGSKAKVFKSKQFMLFVIVPANQWEEFEEFREKLRSSPPAHKQQTSQAGLSASLPGSTVSTPVVPRSTMISEPSTLFFSKGVVSMTSSSMFDRPISHDVAHLWDGEKVCLAPT</sequence>
<dbReference type="EMBL" id="KN831986">
    <property type="protein sequence ID" value="KIO01738.1"/>
    <property type="molecule type" value="Genomic_DNA"/>
</dbReference>
<evidence type="ECO:0000256" key="1">
    <source>
        <dbReference type="SAM" id="MobiDB-lite"/>
    </source>
</evidence>
<dbReference type="STRING" id="870435.A0A0C3IY34"/>
<feature type="compositionally biased region" description="Polar residues" evidence="1">
    <location>
        <begin position="278"/>
        <end position="295"/>
    </location>
</feature>